<accession>A0A1Y1YGE4</accession>
<dbReference type="AlphaFoldDB" id="A0A1Y1YGE4"/>
<keyword evidence="3" id="KW-1185">Reference proteome</keyword>
<dbReference type="EMBL" id="MCFA01000242">
    <property type="protein sequence ID" value="ORX97057.1"/>
    <property type="molecule type" value="Genomic_DNA"/>
</dbReference>
<protein>
    <submittedName>
        <fullName evidence="2">Uncharacterized protein</fullName>
    </submittedName>
</protein>
<name>A0A1Y1YGE4_9PLEO</name>
<evidence type="ECO:0000313" key="2">
    <source>
        <dbReference type="EMBL" id="ORX97057.1"/>
    </source>
</evidence>
<evidence type="ECO:0000313" key="3">
    <source>
        <dbReference type="Proteomes" id="UP000193144"/>
    </source>
</evidence>
<dbReference type="OrthoDB" id="3788568at2759"/>
<proteinExistence type="predicted"/>
<evidence type="ECO:0000256" key="1">
    <source>
        <dbReference type="SAM" id="MobiDB-lite"/>
    </source>
</evidence>
<comment type="caution">
    <text evidence="2">The sequence shown here is derived from an EMBL/GenBank/DDBJ whole genome shotgun (WGS) entry which is preliminary data.</text>
</comment>
<gene>
    <name evidence="2" type="ORF">BCR34DRAFT_607421</name>
</gene>
<feature type="region of interest" description="Disordered" evidence="1">
    <location>
        <begin position="25"/>
        <end position="67"/>
    </location>
</feature>
<sequence>MSRSDDLDSARSAWAEAVQIAEDIRLPLRPGSSSSASSRPTSSHSATSDTDILTDSERSQAEPAAIIPQPQSRLLSLPRELSLAMYDFMHLPPLKNDEWTGAYFCCRQMQSEMRAHLKPHDQVQAVMDMIPKFPDTRAEFLLPRVGRFDLLQSLTFIVPTSTLRYTYGAPRHIPKLLSVLYSLYLSHIRFLVQADRARTPSCGDASSPEEGPGLESIKKSLFQLFPYGDLKCLSPGLFHDYVLNGAVNCKRVTWTLDELANAEHGRHKSTDLELPSKAGAHPPYTMTIVEDKEECQVERSFYSPTRFRPESA</sequence>
<feature type="compositionally biased region" description="Low complexity" evidence="1">
    <location>
        <begin position="29"/>
        <end position="48"/>
    </location>
</feature>
<organism evidence="2 3">
    <name type="scientific">Clohesyomyces aquaticus</name>
    <dbReference type="NCBI Taxonomy" id="1231657"/>
    <lineage>
        <taxon>Eukaryota</taxon>
        <taxon>Fungi</taxon>
        <taxon>Dikarya</taxon>
        <taxon>Ascomycota</taxon>
        <taxon>Pezizomycotina</taxon>
        <taxon>Dothideomycetes</taxon>
        <taxon>Pleosporomycetidae</taxon>
        <taxon>Pleosporales</taxon>
        <taxon>Lindgomycetaceae</taxon>
        <taxon>Clohesyomyces</taxon>
    </lineage>
</organism>
<reference evidence="2 3" key="1">
    <citation type="submission" date="2016-07" db="EMBL/GenBank/DDBJ databases">
        <title>Pervasive Adenine N6-methylation of Active Genes in Fungi.</title>
        <authorList>
            <consortium name="DOE Joint Genome Institute"/>
            <person name="Mondo S.J."/>
            <person name="Dannebaum R.O."/>
            <person name="Kuo R.C."/>
            <person name="Labutti K."/>
            <person name="Haridas S."/>
            <person name="Kuo A."/>
            <person name="Salamov A."/>
            <person name="Ahrendt S.R."/>
            <person name="Lipzen A."/>
            <person name="Sullivan W."/>
            <person name="Andreopoulos W.B."/>
            <person name="Clum A."/>
            <person name="Lindquist E."/>
            <person name="Daum C."/>
            <person name="Ramamoorthy G.K."/>
            <person name="Gryganskyi A."/>
            <person name="Culley D."/>
            <person name="Magnuson J.K."/>
            <person name="James T.Y."/>
            <person name="O'Malley M.A."/>
            <person name="Stajich J.E."/>
            <person name="Spatafora J.W."/>
            <person name="Visel A."/>
            <person name="Grigoriev I.V."/>
        </authorList>
    </citation>
    <scope>NUCLEOTIDE SEQUENCE [LARGE SCALE GENOMIC DNA]</scope>
    <source>
        <strain evidence="2 3">CBS 115471</strain>
    </source>
</reference>
<dbReference type="Proteomes" id="UP000193144">
    <property type="component" value="Unassembled WGS sequence"/>
</dbReference>